<feature type="domain" description="AAA+ ATPase" evidence="1">
    <location>
        <begin position="40"/>
        <end position="364"/>
    </location>
</feature>
<dbReference type="GO" id="GO:0016887">
    <property type="term" value="F:ATP hydrolysis activity"/>
    <property type="evidence" value="ECO:0007669"/>
    <property type="project" value="InterPro"/>
</dbReference>
<dbReference type="Proteomes" id="UP000823906">
    <property type="component" value="Unassembled WGS sequence"/>
</dbReference>
<name>A0A9D2P9H4_9FIRM</name>
<evidence type="ECO:0000313" key="2">
    <source>
        <dbReference type="EMBL" id="HJC45518.1"/>
    </source>
</evidence>
<dbReference type="GO" id="GO:0005524">
    <property type="term" value="F:ATP binding"/>
    <property type="evidence" value="ECO:0007669"/>
    <property type="project" value="InterPro"/>
</dbReference>
<dbReference type="SUPFAM" id="SSF52540">
    <property type="entry name" value="P-loop containing nucleoside triphosphate hydrolases"/>
    <property type="match status" value="1"/>
</dbReference>
<sequence length="435" mass="49121">MIFVSVGDASSHQKGVQPMRLTDLYVQHFKGFESLELHLNGKSTVLFGVNGAGKSTVLSAINYLLWPVINRLNNAQSTSFRSLNADVVHAGYKDMNLAAELNMNGKHFALQKNYIKAQPGKRPVSVTQKDYDSIVKEFVAAYLPEDEPHNMPVFVNYGTNRSVLDIPLRIRSRHEFSQLGALERASESNLDFRTFFEWFRNQEDLENEMKAESRNLDYKDASLTCVRTAVCAMLDGVSDLRVRRNPLRMTVQKNGLEIRVDNLSDGEKCTLALFGDLARRIAMANPKRENPLEGEGLVLIDEIELHMHPSWQRKILGTLRSTFPNIQFIITTHSPQVLSEADNSYNLFGLQQTADNVIVEPYKVYGWDSNGILHAVMDTPSRPTSVEQTFQAFNDALDNGRLHEARRILEALRQIVAPDDPELTACTIALDLEQR</sequence>
<dbReference type="EMBL" id="DWWN01000035">
    <property type="protein sequence ID" value="HJC45518.1"/>
    <property type="molecule type" value="Genomic_DNA"/>
</dbReference>
<dbReference type="InterPro" id="IPR027417">
    <property type="entry name" value="P-loop_NTPase"/>
</dbReference>
<dbReference type="PANTHER" id="PTHR32182">
    <property type="entry name" value="DNA REPLICATION AND REPAIR PROTEIN RECF"/>
    <property type="match status" value="1"/>
</dbReference>
<dbReference type="AlphaFoldDB" id="A0A9D2P9H4"/>
<evidence type="ECO:0000259" key="1">
    <source>
        <dbReference type="SMART" id="SM00382"/>
    </source>
</evidence>
<reference evidence="2" key="1">
    <citation type="journal article" date="2021" name="PeerJ">
        <title>Extensive microbial diversity within the chicken gut microbiome revealed by metagenomics and culture.</title>
        <authorList>
            <person name="Gilroy R."/>
            <person name="Ravi A."/>
            <person name="Getino M."/>
            <person name="Pursley I."/>
            <person name="Horton D.L."/>
            <person name="Alikhan N.F."/>
            <person name="Baker D."/>
            <person name="Gharbi K."/>
            <person name="Hall N."/>
            <person name="Watson M."/>
            <person name="Adriaenssens E.M."/>
            <person name="Foster-Nyarko E."/>
            <person name="Jarju S."/>
            <person name="Secka A."/>
            <person name="Antonio M."/>
            <person name="Oren A."/>
            <person name="Chaudhuri R.R."/>
            <person name="La Ragione R."/>
            <person name="Hildebrand F."/>
            <person name="Pallen M.J."/>
        </authorList>
    </citation>
    <scope>NUCLEOTIDE SEQUENCE</scope>
    <source>
        <strain evidence="2">ChiSjej5B23-2810</strain>
    </source>
</reference>
<protein>
    <submittedName>
        <fullName evidence="2">AAA family ATPase</fullName>
    </submittedName>
</protein>
<dbReference type="InterPro" id="IPR003959">
    <property type="entry name" value="ATPase_AAA_core"/>
</dbReference>
<dbReference type="InterPro" id="IPR038729">
    <property type="entry name" value="Rad50/SbcC_AAA"/>
</dbReference>
<dbReference type="PANTHER" id="PTHR32182:SF23">
    <property type="entry name" value="ATP BINDING PROTEIN"/>
    <property type="match status" value="1"/>
</dbReference>
<dbReference type="Gene3D" id="3.40.50.300">
    <property type="entry name" value="P-loop containing nucleotide triphosphate hydrolases"/>
    <property type="match status" value="1"/>
</dbReference>
<reference evidence="2" key="2">
    <citation type="submission" date="2021-04" db="EMBL/GenBank/DDBJ databases">
        <authorList>
            <person name="Gilroy R."/>
        </authorList>
    </citation>
    <scope>NUCLEOTIDE SEQUENCE</scope>
    <source>
        <strain evidence="2">ChiSjej5B23-2810</strain>
    </source>
</reference>
<evidence type="ECO:0000313" key="3">
    <source>
        <dbReference type="Proteomes" id="UP000823906"/>
    </source>
</evidence>
<dbReference type="InterPro" id="IPR003593">
    <property type="entry name" value="AAA+_ATPase"/>
</dbReference>
<dbReference type="GO" id="GO:0006302">
    <property type="term" value="P:double-strand break repair"/>
    <property type="evidence" value="ECO:0007669"/>
    <property type="project" value="InterPro"/>
</dbReference>
<comment type="caution">
    <text evidence="2">The sequence shown here is derived from an EMBL/GenBank/DDBJ whole genome shotgun (WGS) entry which is preliminary data.</text>
</comment>
<proteinExistence type="predicted"/>
<dbReference type="SMART" id="SM00382">
    <property type="entry name" value="AAA"/>
    <property type="match status" value="1"/>
</dbReference>
<organism evidence="2 3">
    <name type="scientific">Candidatus Faecalibacterium faecigallinarum</name>
    <dbReference type="NCBI Taxonomy" id="2838577"/>
    <lineage>
        <taxon>Bacteria</taxon>
        <taxon>Bacillati</taxon>
        <taxon>Bacillota</taxon>
        <taxon>Clostridia</taxon>
        <taxon>Eubacteriales</taxon>
        <taxon>Oscillospiraceae</taxon>
        <taxon>Faecalibacterium</taxon>
    </lineage>
</organism>
<gene>
    <name evidence="2" type="ORF">H9703_05210</name>
</gene>
<dbReference type="Pfam" id="PF13476">
    <property type="entry name" value="AAA_23"/>
    <property type="match status" value="1"/>
</dbReference>
<dbReference type="Pfam" id="PF13304">
    <property type="entry name" value="AAA_21"/>
    <property type="match status" value="1"/>
</dbReference>
<dbReference type="GO" id="GO:0000731">
    <property type="term" value="P:DNA synthesis involved in DNA repair"/>
    <property type="evidence" value="ECO:0007669"/>
    <property type="project" value="TreeGrafter"/>
</dbReference>
<accession>A0A9D2P9H4</accession>